<evidence type="ECO:0000313" key="7">
    <source>
        <dbReference type="Proteomes" id="UP001234602"/>
    </source>
</evidence>
<dbReference type="EMBL" id="JAUCEY010000008">
    <property type="protein sequence ID" value="MDM5455371.1"/>
    <property type="molecule type" value="Genomic_DNA"/>
</dbReference>
<dbReference type="SUPFAM" id="SSF52821">
    <property type="entry name" value="Rhodanese/Cell cycle control phosphatase"/>
    <property type="match status" value="1"/>
</dbReference>
<name>A0AAW7IJV6_9BACI</name>
<dbReference type="Pfam" id="PF00581">
    <property type="entry name" value="Rhodanese"/>
    <property type="match status" value="1"/>
</dbReference>
<dbReference type="InterPro" id="IPR036390">
    <property type="entry name" value="WH_DNA-bd_sf"/>
</dbReference>
<dbReference type="Gene3D" id="3.40.250.10">
    <property type="entry name" value="Rhodanese-like domain"/>
    <property type="match status" value="1"/>
</dbReference>
<evidence type="ECO:0000259" key="4">
    <source>
        <dbReference type="PROSITE" id="PS50206"/>
    </source>
</evidence>
<reference evidence="6" key="1">
    <citation type="submission" date="2023-06" db="EMBL/GenBank/DDBJ databases">
        <title>Comparative genomics of Bacillaceae isolates and their secondary metabolite potential.</title>
        <authorList>
            <person name="Song L."/>
            <person name="Nielsen L.J."/>
            <person name="Mohite O."/>
            <person name="Xu X."/>
            <person name="Weber T."/>
            <person name="Kovacs A.T."/>
        </authorList>
    </citation>
    <scope>NUCLEOTIDE SEQUENCE</scope>
    <source>
        <strain evidence="6">D8_B_37</strain>
    </source>
</reference>
<dbReference type="GO" id="GO:0003677">
    <property type="term" value="F:DNA binding"/>
    <property type="evidence" value="ECO:0007669"/>
    <property type="project" value="UniProtKB-KW"/>
</dbReference>
<dbReference type="InterPro" id="IPR036388">
    <property type="entry name" value="WH-like_DNA-bd_sf"/>
</dbReference>
<dbReference type="RefSeq" id="WP_061461639.1">
    <property type="nucleotide sequence ID" value="NZ_CP011008.1"/>
</dbReference>
<evidence type="ECO:0000256" key="3">
    <source>
        <dbReference type="ARBA" id="ARBA00023163"/>
    </source>
</evidence>
<dbReference type="PANTHER" id="PTHR43132">
    <property type="entry name" value="ARSENICAL RESISTANCE OPERON REPRESSOR ARSR-RELATED"/>
    <property type="match status" value="1"/>
</dbReference>
<dbReference type="Gene3D" id="1.10.10.10">
    <property type="entry name" value="Winged helix-like DNA-binding domain superfamily/Winged helix DNA-binding domain"/>
    <property type="match status" value="1"/>
</dbReference>
<dbReference type="SMART" id="SM00450">
    <property type="entry name" value="RHOD"/>
    <property type="match status" value="1"/>
</dbReference>
<dbReference type="SMART" id="SM00418">
    <property type="entry name" value="HTH_ARSR"/>
    <property type="match status" value="1"/>
</dbReference>
<dbReference type="KEGG" id="bsj:UP17_03305"/>
<evidence type="ECO:0000256" key="2">
    <source>
        <dbReference type="ARBA" id="ARBA00023125"/>
    </source>
</evidence>
<proteinExistence type="predicted"/>
<evidence type="ECO:0000256" key="1">
    <source>
        <dbReference type="ARBA" id="ARBA00023015"/>
    </source>
</evidence>
<dbReference type="CDD" id="cd00090">
    <property type="entry name" value="HTH_ARSR"/>
    <property type="match status" value="1"/>
</dbReference>
<accession>A0AAW7IJV6</accession>
<dbReference type="InterPro" id="IPR001763">
    <property type="entry name" value="Rhodanese-like_dom"/>
</dbReference>
<dbReference type="AlphaFoldDB" id="A0AAW7IJV6"/>
<dbReference type="Pfam" id="PF01022">
    <property type="entry name" value="HTH_5"/>
    <property type="match status" value="1"/>
</dbReference>
<feature type="domain" description="Rhodanese" evidence="4">
    <location>
        <begin position="131"/>
        <end position="216"/>
    </location>
</feature>
<dbReference type="PANTHER" id="PTHR43132:SF8">
    <property type="entry name" value="HTH-TYPE TRANSCRIPTIONAL REGULATOR KMTR"/>
    <property type="match status" value="1"/>
</dbReference>
<dbReference type="NCBIfam" id="NF033788">
    <property type="entry name" value="HTH_metalloreg"/>
    <property type="match status" value="1"/>
</dbReference>
<dbReference type="InterPro" id="IPR051011">
    <property type="entry name" value="Metal_resp_trans_reg"/>
</dbReference>
<gene>
    <name evidence="6" type="ORF">QUF89_25085</name>
</gene>
<dbReference type="InterPro" id="IPR036873">
    <property type="entry name" value="Rhodanese-like_dom_sf"/>
</dbReference>
<protein>
    <submittedName>
        <fullName evidence="6">Metalloregulator ArsR/SmtB family transcription factor</fullName>
    </submittedName>
</protein>
<dbReference type="PROSITE" id="PS50987">
    <property type="entry name" value="HTH_ARSR_2"/>
    <property type="match status" value="1"/>
</dbReference>
<sequence>MFDDRNLKDLLYQEFARIGKSLSSPKRLEILDILSHGPKSVEALSKATNMSVANVSQHLQTLANSRLVKFQKKGNYVIYELADAAISDFLTSLHRLSEKQFVQVQQIKQEFLNVNLGTDGVSLSELKDRMDKGEAILLDVRPLEEYEEAHIPGAVSMPIEELSEKLSTLPTNCDVIAYCRGCYCLMSVEAVELLRSKGFNAFRLEEGVHDWKLQNDK</sequence>
<keyword evidence="2" id="KW-0238">DNA-binding</keyword>
<feature type="domain" description="HTH arsR-type" evidence="5">
    <location>
        <begin position="7"/>
        <end position="101"/>
    </location>
</feature>
<dbReference type="InterPro" id="IPR011991">
    <property type="entry name" value="ArsR-like_HTH"/>
</dbReference>
<evidence type="ECO:0000313" key="6">
    <source>
        <dbReference type="EMBL" id="MDM5455371.1"/>
    </source>
</evidence>
<keyword evidence="3" id="KW-0804">Transcription</keyword>
<dbReference type="Proteomes" id="UP001234602">
    <property type="component" value="Unassembled WGS sequence"/>
</dbReference>
<keyword evidence="1" id="KW-0805">Transcription regulation</keyword>
<dbReference type="SUPFAM" id="SSF46785">
    <property type="entry name" value="Winged helix' DNA-binding domain"/>
    <property type="match status" value="1"/>
</dbReference>
<dbReference type="PRINTS" id="PR00778">
    <property type="entry name" value="HTHARSR"/>
</dbReference>
<comment type="caution">
    <text evidence="6">The sequence shown here is derived from an EMBL/GenBank/DDBJ whole genome shotgun (WGS) entry which is preliminary data.</text>
</comment>
<dbReference type="PROSITE" id="PS50206">
    <property type="entry name" value="RHODANESE_3"/>
    <property type="match status" value="1"/>
</dbReference>
<dbReference type="InterPro" id="IPR001845">
    <property type="entry name" value="HTH_ArsR_DNA-bd_dom"/>
</dbReference>
<dbReference type="GO" id="GO:0003700">
    <property type="term" value="F:DNA-binding transcription factor activity"/>
    <property type="evidence" value="ECO:0007669"/>
    <property type="project" value="InterPro"/>
</dbReference>
<organism evidence="6 7">
    <name type="scientific">Peribacillus simplex</name>
    <dbReference type="NCBI Taxonomy" id="1478"/>
    <lineage>
        <taxon>Bacteria</taxon>
        <taxon>Bacillati</taxon>
        <taxon>Bacillota</taxon>
        <taxon>Bacilli</taxon>
        <taxon>Bacillales</taxon>
        <taxon>Bacillaceae</taxon>
        <taxon>Peribacillus</taxon>
    </lineage>
</organism>
<dbReference type="CDD" id="cd00158">
    <property type="entry name" value="RHOD"/>
    <property type="match status" value="1"/>
</dbReference>
<evidence type="ECO:0000259" key="5">
    <source>
        <dbReference type="PROSITE" id="PS50987"/>
    </source>
</evidence>